<protein>
    <submittedName>
        <fullName evidence="1">Uncharacterized protein</fullName>
    </submittedName>
</protein>
<proteinExistence type="predicted"/>
<accession>A0A381PJF9</accession>
<dbReference type="AlphaFoldDB" id="A0A381PJF9"/>
<name>A0A381PJF9_9ZZZZ</name>
<gene>
    <name evidence="1" type="ORF">METZ01_LOCUS18427</name>
</gene>
<evidence type="ECO:0000313" key="1">
    <source>
        <dbReference type="EMBL" id="SUZ65573.1"/>
    </source>
</evidence>
<reference evidence="1" key="1">
    <citation type="submission" date="2018-05" db="EMBL/GenBank/DDBJ databases">
        <authorList>
            <person name="Lanie J.A."/>
            <person name="Ng W.-L."/>
            <person name="Kazmierczak K.M."/>
            <person name="Andrzejewski T.M."/>
            <person name="Davidsen T.M."/>
            <person name="Wayne K.J."/>
            <person name="Tettelin H."/>
            <person name="Glass J.I."/>
            <person name="Rusch D."/>
            <person name="Podicherti R."/>
            <person name="Tsui H.-C.T."/>
            <person name="Winkler M.E."/>
        </authorList>
    </citation>
    <scope>NUCLEOTIDE SEQUENCE</scope>
</reference>
<organism evidence="1">
    <name type="scientific">marine metagenome</name>
    <dbReference type="NCBI Taxonomy" id="408172"/>
    <lineage>
        <taxon>unclassified sequences</taxon>
        <taxon>metagenomes</taxon>
        <taxon>ecological metagenomes</taxon>
    </lineage>
</organism>
<sequence length="146" mass="16257">MPIEPQERNMSIRRWVAAAVTAGFAILVAEAIAHHSSAPFYDPENRVEFEGTVTRWVFRNPHAFLFLNVTEGNDEVIEWQVELGAPVSIRRAGWSPDTLQVGQRVKVSGQRSRAEGSYGVCCVRMTKPDGSPIIEGGRVEEPPARR</sequence>
<dbReference type="EMBL" id="UINC01000962">
    <property type="protein sequence ID" value="SUZ65573.1"/>
    <property type="molecule type" value="Genomic_DNA"/>
</dbReference>
<dbReference type="InterPro" id="IPR046150">
    <property type="entry name" value="DUF6152"/>
</dbReference>
<dbReference type="Pfam" id="PF19649">
    <property type="entry name" value="DUF6152"/>
    <property type="match status" value="1"/>
</dbReference>